<evidence type="ECO:0000256" key="1">
    <source>
        <dbReference type="SAM" id="Phobius"/>
    </source>
</evidence>
<keyword evidence="1" id="KW-0472">Membrane</keyword>
<keyword evidence="3" id="KW-1185">Reference proteome</keyword>
<proteinExistence type="predicted"/>
<keyword evidence="1" id="KW-1133">Transmembrane helix</keyword>
<reference evidence="2 3" key="1">
    <citation type="submission" date="2014-11" db="EMBL/GenBank/DDBJ databases">
        <title>Draft genome sequence of Chelonobacter oris 1662T, associated with respiratory disease in Hermann's Tortoises.</title>
        <authorList>
            <person name="Kudirkiene E."/>
            <person name="Hansen M.J."/>
            <person name="Bojesen A.M."/>
        </authorList>
    </citation>
    <scope>NUCLEOTIDE SEQUENCE [LARGE SCALE GENOMIC DNA]</scope>
    <source>
        <strain evidence="2 3">1662</strain>
    </source>
</reference>
<feature type="transmembrane region" description="Helical" evidence="1">
    <location>
        <begin position="249"/>
        <end position="270"/>
    </location>
</feature>
<dbReference type="Pfam" id="PF13536">
    <property type="entry name" value="EmrE"/>
    <property type="match status" value="1"/>
</dbReference>
<feature type="transmembrane region" description="Helical" evidence="1">
    <location>
        <begin position="94"/>
        <end position="117"/>
    </location>
</feature>
<feature type="transmembrane region" description="Helical" evidence="1">
    <location>
        <begin position="124"/>
        <end position="140"/>
    </location>
</feature>
<gene>
    <name evidence="2" type="ORF">OA57_04610</name>
</gene>
<feature type="transmembrane region" description="Helical" evidence="1">
    <location>
        <begin position="186"/>
        <end position="205"/>
    </location>
</feature>
<feature type="transmembrane region" description="Helical" evidence="1">
    <location>
        <begin position="146"/>
        <end position="165"/>
    </location>
</feature>
<dbReference type="InterPro" id="IPR032713">
    <property type="entry name" value="EmrE"/>
</dbReference>
<accession>A0A0A3AUN7</accession>
<dbReference type="AlphaFoldDB" id="A0A0A3AUN7"/>
<feature type="transmembrane region" description="Helical" evidence="1">
    <location>
        <begin position="276"/>
        <end position="295"/>
    </location>
</feature>
<feature type="transmembrane region" description="Helical" evidence="1">
    <location>
        <begin position="217"/>
        <end position="237"/>
    </location>
</feature>
<feature type="transmembrane region" description="Helical" evidence="1">
    <location>
        <begin position="71"/>
        <end position="88"/>
    </location>
</feature>
<evidence type="ECO:0000313" key="2">
    <source>
        <dbReference type="EMBL" id="KGQ70795.1"/>
    </source>
</evidence>
<feature type="transmembrane region" description="Helical" evidence="1">
    <location>
        <begin position="32"/>
        <end position="51"/>
    </location>
</feature>
<sequence>MNKAVFYGLLSSLFFAATFVLNRSMSLSGDNAWWSAALRFVFMLPMLYLLLGMRVNRSAVYREIRRAPRQWLLWSSVGFGLFYLPLTLSSDYAASWLVASSWQLTIIAGILLTPLFGQAVPLKNLFFSCLIVLGVVLLQVDNLRTLSLVDSLYPLLLILVAAFAYPLGNRKMMQLVGNALSTQQRVYGMVICAMPFWSITMLIAFNNSGLPSVGQLSQSFLVALFSGVIATILFFKATELVKHNMKQLAVIEATQAGEILFTLLGGVLLLNDPIPSGLAFIGLLIVILGIFINGFSTRS</sequence>
<protein>
    <submittedName>
        <fullName evidence="2">Membrane protein</fullName>
    </submittedName>
</protein>
<comment type="caution">
    <text evidence="2">The sequence shown here is derived from an EMBL/GenBank/DDBJ whole genome shotgun (WGS) entry which is preliminary data.</text>
</comment>
<keyword evidence="1" id="KW-0812">Transmembrane</keyword>
<organism evidence="2 3">
    <name type="scientific">Chelonobacter oris</name>
    <dbReference type="NCBI Taxonomy" id="505317"/>
    <lineage>
        <taxon>Bacteria</taxon>
        <taxon>Pseudomonadati</taxon>
        <taxon>Pseudomonadota</taxon>
        <taxon>Gammaproteobacteria</taxon>
        <taxon>Pasteurellales</taxon>
        <taxon>Pasteurellaceae</taxon>
        <taxon>Chelonobacter</taxon>
    </lineage>
</organism>
<evidence type="ECO:0000313" key="3">
    <source>
        <dbReference type="Proteomes" id="UP000030380"/>
    </source>
</evidence>
<dbReference type="STRING" id="505317.OA57_04610"/>
<dbReference type="EMBL" id="JSUM01000006">
    <property type="protein sequence ID" value="KGQ70795.1"/>
    <property type="molecule type" value="Genomic_DNA"/>
</dbReference>
<name>A0A0A3AUN7_9PAST</name>
<dbReference type="Proteomes" id="UP000030380">
    <property type="component" value="Unassembled WGS sequence"/>
</dbReference>